<evidence type="ECO:0000259" key="3">
    <source>
        <dbReference type="Pfam" id="PF05424"/>
    </source>
</evidence>
<feature type="compositionally biased region" description="Basic and acidic residues" evidence="1">
    <location>
        <begin position="9"/>
        <end position="32"/>
    </location>
</feature>
<feature type="domain" description="Duffy-binding-like" evidence="5">
    <location>
        <begin position="327"/>
        <end position="369"/>
    </location>
</feature>
<sequence>MAKGGPQGGKDKYDDAPDAKELLDRIGKDVHDQVQTDAKTYFSELKGDLSKASYPNDENSEGSTENNPCKLQYDYNTNVTEGHGKEYPCANRSDIRFSDKQGAECDKSKIKDNKGKSEGACAPYRRSSLCDHHLSYMNAGKTNTTDNLLLRSSLCDHHLSYMNAGKTNTTDNLLLEVCLAALHEGDSLKHYSEKLNVTYTDSPSQLCTELARSFADIGDIIRGKDLYLGDKGEKKKLDDKLKEIFENIRKENNSKLKSLTDDQIREYWWTANRHTVWEAITCDVHGSDYFRHTCNGQNKTESNCRCAAGDVPTYFDYVPQFLRWFEEWAEDFCRKKKKNIEIVKNFCRGVYEGKERYCDRNGFDCERDSSLCEPWKCYKEDDIEKHVEHVLGYHKEVKGAGGLCILENKNKTSDNDPEEFQKTFNDFFYFWVGRLLNDSIEWREKLGKCLENGTKTRCKNNKKCNRECGCFLKWIGQKKDEWGKIKVHFGKQDFGEGKLFGPFPPYYVIETVLEDSFLDDITKAYGDARAIQGIKNMLAKKKEEQNANTSNQKTIIDYLLDHEKKEAQECLRKHQEKCPEDTAGESRGRSADPSPGIPPAPRPATTAATVESSTVEEDEEDEDEDDDDVDEGEEGETAKDTTEELPEVKKEEVKVCETVAEALKGNLDYIYIFQHNTIIIILPYYNTPIT</sequence>
<dbReference type="EMBL" id="KI926600">
    <property type="protein sequence ID" value="ETW33464.1"/>
    <property type="molecule type" value="Genomic_DNA"/>
</dbReference>
<proteinExistence type="predicted"/>
<evidence type="ECO:0000256" key="1">
    <source>
        <dbReference type="SAM" id="MobiDB-lite"/>
    </source>
</evidence>
<protein>
    <recommendedName>
        <fullName evidence="8">Duffy-binding-like domain-containing protein</fullName>
    </recommendedName>
</protein>
<feature type="region of interest" description="Disordered" evidence="1">
    <location>
        <begin position="1"/>
        <end position="32"/>
    </location>
</feature>
<dbReference type="Pfam" id="PF22672">
    <property type="entry name" value="DBL_C"/>
    <property type="match status" value="1"/>
</dbReference>
<evidence type="ECO:0000259" key="4">
    <source>
        <dbReference type="Pfam" id="PF15447"/>
    </source>
</evidence>
<feature type="compositionally biased region" description="Basic and acidic residues" evidence="1">
    <location>
        <begin position="636"/>
        <end position="648"/>
    </location>
</feature>
<dbReference type="InterPro" id="IPR042202">
    <property type="entry name" value="Duffy-ag-bd_sf"/>
</dbReference>
<feature type="domain" description="Duffy-binding-like" evidence="2">
    <location>
        <begin position="427"/>
        <end position="578"/>
    </location>
</feature>
<dbReference type="InterPro" id="IPR008602">
    <property type="entry name" value="Duffy-antigen-binding"/>
</dbReference>
<evidence type="ECO:0008006" key="8">
    <source>
        <dbReference type="Google" id="ProtNLM"/>
    </source>
</evidence>
<dbReference type="Pfam" id="PF15447">
    <property type="entry name" value="NTS"/>
    <property type="match status" value="1"/>
</dbReference>
<name>A0A024VXR9_PLAFA</name>
<evidence type="ECO:0000313" key="7">
    <source>
        <dbReference type="Proteomes" id="UP000030708"/>
    </source>
</evidence>
<dbReference type="Pfam" id="PF05424">
    <property type="entry name" value="Duffy_binding"/>
    <property type="match status" value="1"/>
</dbReference>
<dbReference type="SUPFAM" id="SSF140924">
    <property type="entry name" value="Duffy binding domain-like"/>
    <property type="match status" value="2"/>
</dbReference>
<reference evidence="6 7" key="1">
    <citation type="submission" date="2013-02" db="EMBL/GenBank/DDBJ databases">
        <title>The Genome Annotation of Plasmodium falciparum Tanzania (2000708).</title>
        <authorList>
            <consortium name="The Broad Institute Genome Sequencing Platform"/>
            <consortium name="The Broad Institute Genome Sequencing Center for Infectious Disease"/>
            <person name="Neafsey D."/>
            <person name="Hoffman S."/>
            <person name="Volkman S."/>
            <person name="Rosenthal P."/>
            <person name="Walker B."/>
            <person name="Young S.K."/>
            <person name="Zeng Q."/>
            <person name="Gargeya S."/>
            <person name="Fitzgerald M."/>
            <person name="Haas B."/>
            <person name="Abouelleil A."/>
            <person name="Allen A.W."/>
            <person name="Alvarado L."/>
            <person name="Arachchi H.M."/>
            <person name="Berlin A.M."/>
            <person name="Chapman S.B."/>
            <person name="Gainer-Dewar J."/>
            <person name="Goldberg J."/>
            <person name="Griggs A."/>
            <person name="Gujja S."/>
            <person name="Hansen M."/>
            <person name="Howarth C."/>
            <person name="Imamovic A."/>
            <person name="Ireland A."/>
            <person name="Larimer J."/>
            <person name="McCowan C."/>
            <person name="Murphy C."/>
            <person name="Pearson M."/>
            <person name="Poon T.W."/>
            <person name="Priest M."/>
            <person name="Roberts A."/>
            <person name="Saif S."/>
            <person name="Shea T."/>
            <person name="Sisk P."/>
            <person name="Sykes S."/>
            <person name="Wortman J."/>
            <person name="Nusbaum C."/>
            <person name="Birren B."/>
        </authorList>
    </citation>
    <scope>NUCLEOTIDE SEQUENCE [LARGE SCALE GENOMIC DNA]</scope>
    <source>
        <strain evidence="7">Tanzania (2000708)</strain>
    </source>
</reference>
<evidence type="ECO:0000259" key="2">
    <source>
        <dbReference type="Pfam" id="PF03011"/>
    </source>
</evidence>
<dbReference type="Pfam" id="PF03011">
    <property type="entry name" value="PFEMP"/>
    <property type="match status" value="1"/>
</dbReference>
<evidence type="ECO:0000259" key="5">
    <source>
        <dbReference type="Pfam" id="PF22672"/>
    </source>
</evidence>
<feature type="region of interest" description="Disordered" evidence="1">
    <location>
        <begin position="45"/>
        <end position="70"/>
    </location>
</feature>
<organism evidence="6 7">
    <name type="scientific">Plasmodium falciparum Tanzania</name>
    <name type="common">2000708</name>
    <dbReference type="NCBI Taxonomy" id="1036725"/>
    <lineage>
        <taxon>Eukaryota</taxon>
        <taxon>Sar</taxon>
        <taxon>Alveolata</taxon>
        <taxon>Apicomplexa</taxon>
        <taxon>Aconoidasida</taxon>
        <taxon>Haemosporida</taxon>
        <taxon>Plasmodiidae</taxon>
        <taxon>Plasmodium</taxon>
        <taxon>Plasmodium (Laverania)</taxon>
    </lineage>
</organism>
<dbReference type="GO" id="GO:0016020">
    <property type="term" value="C:membrane"/>
    <property type="evidence" value="ECO:0007669"/>
    <property type="project" value="InterPro"/>
</dbReference>
<feature type="compositionally biased region" description="Polar residues" evidence="1">
    <location>
        <begin position="61"/>
        <end position="70"/>
    </location>
</feature>
<feature type="region of interest" description="Disordered" evidence="1">
    <location>
        <begin position="571"/>
        <end position="648"/>
    </location>
</feature>
<gene>
    <name evidence="6" type="ORF">PFTANZ_05819</name>
</gene>
<dbReference type="Gene3D" id="1.20.58.830">
    <property type="match status" value="1"/>
</dbReference>
<dbReference type="InterPro" id="IPR054595">
    <property type="entry name" value="DBL_C"/>
</dbReference>
<dbReference type="Gene3D" id="1.20.1310.20">
    <property type="entry name" value="Duffy-antigen binding domain"/>
    <property type="match status" value="1"/>
</dbReference>
<dbReference type="Proteomes" id="UP000030708">
    <property type="component" value="Unassembled WGS sequence"/>
</dbReference>
<evidence type="ECO:0000313" key="6">
    <source>
        <dbReference type="EMBL" id="ETW33464.1"/>
    </source>
</evidence>
<dbReference type="InterPro" id="IPR004258">
    <property type="entry name" value="DBL"/>
</dbReference>
<feature type="domain" description="Duffy-antigen binding" evidence="3">
    <location>
        <begin position="151"/>
        <end position="323"/>
    </location>
</feature>
<feature type="compositionally biased region" description="Acidic residues" evidence="1">
    <location>
        <begin position="614"/>
        <end position="635"/>
    </location>
</feature>
<dbReference type="AlphaFoldDB" id="A0A024VXR9"/>
<accession>A0A024VXR9</accession>
<reference evidence="6 7" key="2">
    <citation type="submission" date="2013-02" db="EMBL/GenBank/DDBJ databases">
        <title>The Genome Sequence of Plasmodium falciparum Tanzania (2000708).</title>
        <authorList>
            <consortium name="The Broad Institute Genome Sequencing Platform"/>
            <consortium name="The Broad Institute Genome Sequencing Center for Infectious Disease"/>
            <person name="Neafsey D."/>
            <person name="Cheeseman I."/>
            <person name="Volkman S."/>
            <person name="Adams J."/>
            <person name="Walker B."/>
            <person name="Young S.K."/>
            <person name="Zeng Q."/>
            <person name="Gargeya S."/>
            <person name="Fitzgerald M."/>
            <person name="Haas B."/>
            <person name="Abouelleil A."/>
            <person name="Alvarado L."/>
            <person name="Arachchi H.M."/>
            <person name="Berlin A.M."/>
            <person name="Chapman S.B."/>
            <person name="Dewar J."/>
            <person name="Goldberg J."/>
            <person name="Griggs A."/>
            <person name="Gujja S."/>
            <person name="Hansen M."/>
            <person name="Howarth C."/>
            <person name="Imamovic A."/>
            <person name="Larimer J."/>
            <person name="McCowan C."/>
            <person name="Murphy C."/>
            <person name="Neiman D."/>
            <person name="Pearson M."/>
            <person name="Priest M."/>
            <person name="Roberts A."/>
            <person name="Saif S."/>
            <person name="Shea T."/>
            <person name="Sisk P."/>
            <person name="Sykes S."/>
            <person name="Wortman J."/>
            <person name="Nusbaum C."/>
            <person name="Birren B."/>
        </authorList>
    </citation>
    <scope>NUCLEOTIDE SEQUENCE [LARGE SCALE GENOMIC DNA]</scope>
    <source>
        <strain evidence="7">Tanzania (2000708)</strain>
    </source>
</reference>
<dbReference type="GO" id="GO:0046789">
    <property type="term" value="F:host cell surface receptor binding"/>
    <property type="evidence" value="ECO:0007669"/>
    <property type="project" value="InterPro"/>
</dbReference>
<feature type="compositionally biased region" description="Low complexity" evidence="1">
    <location>
        <begin position="603"/>
        <end position="613"/>
    </location>
</feature>
<dbReference type="InterPro" id="IPR029210">
    <property type="entry name" value="PfEMP1_NTS"/>
</dbReference>
<feature type="domain" description="Plasmodium falciparum erythrocyte membrane protein-1 N-terminal segment" evidence="4">
    <location>
        <begin position="18"/>
        <end position="53"/>
    </location>
</feature>
<feature type="compositionally biased region" description="Basic and acidic residues" evidence="1">
    <location>
        <begin position="571"/>
        <end position="590"/>
    </location>
</feature>